<evidence type="ECO:0000313" key="13">
    <source>
        <dbReference type="EMBL" id="MBK1667491.1"/>
    </source>
</evidence>
<evidence type="ECO:0000256" key="10">
    <source>
        <dbReference type="HAMAP-Rule" id="MF_01959"/>
    </source>
</evidence>
<organism evidence="13 14">
    <name type="scientific">Rhodovibrio sodomensis</name>
    <dbReference type="NCBI Taxonomy" id="1088"/>
    <lineage>
        <taxon>Bacteria</taxon>
        <taxon>Pseudomonadati</taxon>
        <taxon>Pseudomonadota</taxon>
        <taxon>Alphaproteobacteria</taxon>
        <taxon>Rhodospirillales</taxon>
        <taxon>Rhodovibrionaceae</taxon>
        <taxon>Rhodovibrio</taxon>
    </lineage>
</organism>
<evidence type="ECO:0000256" key="3">
    <source>
        <dbReference type="ARBA" id="ARBA00022692"/>
    </source>
</evidence>
<accession>A0ABS1DC49</accession>
<evidence type="ECO:0000256" key="2">
    <source>
        <dbReference type="ARBA" id="ARBA00022617"/>
    </source>
</evidence>
<keyword evidence="8 10" id="KW-0408">Iron</keyword>
<dbReference type="InterPro" id="IPR012340">
    <property type="entry name" value="NA-bd_OB-fold"/>
</dbReference>
<gene>
    <name evidence="10" type="primary">ccmE</name>
    <name evidence="10" type="synonym">cycJ</name>
    <name evidence="13" type="ORF">CKO28_05530</name>
</gene>
<evidence type="ECO:0000256" key="4">
    <source>
        <dbReference type="ARBA" id="ARBA00022723"/>
    </source>
</evidence>
<keyword evidence="6 10" id="KW-0735">Signal-anchor</keyword>
<reference evidence="13 14" key="1">
    <citation type="journal article" date="2020" name="Microorganisms">
        <title>Osmotic Adaptation and Compatible Solute Biosynthesis of Phototrophic Bacteria as Revealed from Genome Analyses.</title>
        <authorList>
            <person name="Imhoff J.F."/>
            <person name="Rahn T."/>
            <person name="Kunzel S."/>
            <person name="Keller A."/>
            <person name="Neulinger S.C."/>
        </authorList>
    </citation>
    <scope>NUCLEOTIDE SEQUENCE [LARGE SCALE GENOMIC DNA]</scope>
    <source>
        <strain evidence="13 14">DSM 9895</strain>
    </source>
</reference>
<dbReference type="NCBIfam" id="NF009731">
    <property type="entry name" value="PRK13254.1-5"/>
    <property type="match status" value="1"/>
</dbReference>
<dbReference type="RefSeq" id="WP_200339627.1">
    <property type="nucleotide sequence ID" value="NZ_NRRL01000007.1"/>
</dbReference>
<name>A0ABS1DC49_9PROT</name>
<keyword evidence="5 10" id="KW-0201">Cytochrome c-type biogenesis</keyword>
<feature type="chain" id="PRO_5045519655" description="Cytochrome c-type biogenesis protein CcmE" evidence="12">
    <location>
        <begin position="25"/>
        <end position="175"/>
    </location>
</feature>
<dbReference type="PANTHER" id="PTHR34128:SF2">
    <property type="entry name" value="CYTOCHROME C-TYPE BIOGENESIS PROTEIN CCME HOMOLOG, MITOCHONDRIAL"/>
    <property type="match status" value="1"/>
</dbReference>
<feature type="topological domain" description="Cytoplasmic" evidence="10">
    <location>
        <begin position="1"/>
        <end position="8"/>
    </location>
</feature>
<dbReference type="NCBIfam" id="NF009729">
    <property type="entry name" value="PRK13254.1-3"/>
    <property type="match status" value="1"/>
</dbReference>
<feature type="binding site" description="covalent" evidence="10">
    <location>
        <position position="124"/>
    </location>
    <ligand>
        <name>heme</name>
        <dbReference type="ChEBI" id="CHEBI:30413"/>
    </ligand>
</feature>
<dbReference type="Pfam" id="PF03100">
    <property type="entry name" value="CcmE"/>
    <property type="match status" value="1"/>
</dbReference>
<keyword evidence="12" id="KW-0732">Signal</keyword>
<evidence type="ECO:0000256" key="11">
    <source>
        <dbReference type="SAM" id="MobiDB-lite"/>
    </source>
</evidence>
<protein>
    <recommendedName>
        <fullName evidence="10">Cytochrome c-type biogenesis protein CcmE</fullName>
    </recommendedName>
    <alternativeName>
        <fullName evidence="10">Cytochrome c maturation protein E</fullName>
    </alternativeName>
    <alternativeName>
        <fullName evidence="10">Heme chaperone CcmE</fullName>
    </alternativeName>
</protein>
<feature type="signal peptide" evidence="12">
    <location>
        <begin position="1"/>
        <end position="24"/>
    </location>
</feature>
<evidence type="ECO:0000256" key="5">
    <source>
        <dbReference type="ARBA" id="ARBA00022748"/>
    </source>
</evidence>
<keyword evidence="10" id="KW-1003">Cell membrane</keyword>
<evidence type="ECO:0000256" key="1">
    <source>
        <dbReference type="ARBA" id="ARBA00004370"/>
    </source>
</evidence>
<dbReference type="Gene3D" id="2.40.50.140">
    <property type="entry name" value="Nucleic acid-binding proteins"/>
    <property type="match status" value="1"/>
</dbReference>
<dbReference type="EMBL" id="NRRL01000007">
    <property type="protein sequence ID" value="MBK1667491.1"/>
    <property type="molecule type" value="Genomic_DNA"/>
</dbReference>
<evidence type="ECO:0000256" key="7">
    <source>
        <dbReference type="ARBA" id="ARBA00022989"/>
    </source>
</evidence>
<feature type="topological domain" description="Extracellular" evidence="10">
    <location>
        <begin position="30"/>
        <end position="175"/>
    </location>
</feature>
<comment type="caution">
    <text evidence="13">The sequence shown here is derived from an EMBL/GenBank/DDBJ whole genome shotgun (WGS) entry which is preliminary data.</text>
</comment>
<comment type="similarity">
    <text evidence="10">Belongs to the CcmE/CycJ family.</text>
</comment>
<keyword evidence="4 10" id="KW-0479">Metal-binding</keyword>
<keyword evidence="3 10" id="KW-0812">Transmembrane</keyword>
<evidence type="ECO:0000313" key="14">
    <source>
        <dbReference type="Proteomes" id="UP001296873"/>
    </source>
</evidence>
<dbReference type="HAMAP" id="MF_01959">
    <property type="entry name" value="CcmE"/>
    <property type="match status" value="1"/>
</dbReference>
<dbReference type="Proteomes" id="UP001296873">
    <property type="component" value="Unassembled WGS sequence"/>
</dbReference>
<keyword evidence="9 10" id="KW-0472">Membrane</keyword>
<evidence type="ECO:0000256" key="12">
    <source>
        <dbReference type="SAM" id="SignalP"/>
    </source>
</evidence>
<dbReference type="InterPro" id="IPR004329">
    <property type="entry name" value="CcmE"/>
</dbReference>
<feature type="region of interest" description="Disordered" evidence="11">
    <location>
        <begin position="141"/>
        <end position="175"/>
    </location>
</feature>
<dbReference type="PANTHER" id="PTHR34128">
    <property type="entry name" value="CYTOCHROME C-TYPE BIOGENESIS PROTEIN CCME HOMOLOG, MITOCHONDRIAL"/>
    <property type="match status" value="1"/>
</dbReference>
<evidence type="ECO:0000256" key="9">
    <source>
        <dbReference type="ARBA" id="ARBA00023136"/>
    </source>
</evidence>
<comment type="function">
    <text evidence="10">Heme chaperone required for the biogenesis of c-type cytochromes. Transiently binds heme delivered by CcmC and transfers the heme to apo-cytochromes in a process facilitated by CcmF and CcmH.</text>
</comment>
<evidence type="ECO:0000256" key="6">
    <source>
        <dbReference type="ARBA" id="ARBA00022968"/>
    </source>
</evidence>
<feature type="binding site" description="axial binding residue" evidence="10">
    <location>
        <position position="128"/>
    </location>
    <ligand>
        <name>heme</name>
        <dbReference type="ChEBI" id="CHEBI:30413"/>
    </ligand>
    <ligandPart>
        <name>Fe</name>
        <dbReference type="ChEBI" id="CHEBI:18248"/>
    </ligandPart>
</feature>
<feature type="compositionally biased region" description="Low complexity" evidence="11">
    <location>
        <begin position="146"/>
        <end position="163"/>
    </location>
</feature>
<dbReference type="InterPro" id="IPR036127">
    <property type="entry name" value="CcmE-like_sf"/>
</dbReference>
<comment type="subcellular location">
    <subcellularLocation>
        <location evidence="10">Cell membrane</location>
        <topology evidence="10">Single-pass type II membrane protein</topology>
    </subcellularLocation>
    <subcellularLocation>
        <location evidence="1">Membrane</location>
    </subcellularLocation>
</comment>
<dbReference type="NCBIfam" id="NF009727">
    <property type="entry name" value="PRK13254.1-1"/>
    <property type="match status" value="1"/>
</dbReference>
<evidence type="ECO:0000256" key="8">
    <source>
        <dbReference type="ARBA" id="ARBA00023004"/>
    </source>
</evidence>
<sequence length="175" mass="18653">MRSRKKKRLSLLACGMLALAGAAALTLSAFEDNIVFFHGPTEVVQKDIPLDRRFRLGGLVQEGSVEKVGDGATVTFKVTDGANAVPVRYRGILPDLFREGQGVVTHGSLNRQGVFVADEVLAKHDENYMPPEVAQALKKSGRWEGDGPIPGAAEADAADTDAINGKSGLDTSYTN</sequence>
<dbReference type="SUPFAM" id="SSF82093">
    <property type="entry name" value="Heme chaperone CcmE"/>
    <property type="match status" value="1"/>
</dbReference>
<keyword evidence="14" id="KW-1185">Reference proteome</keyword>
<keyword evidence="2 10" id="KW-0349">Heme</keyword>
<proteinExistence type="inferred from homology"/>
<keyword evidence="7 10" id="KW-1133">Transmembrane helix</keyword>